<evidence type="ECO:0008006" key="2">
    <source>
        <dbReference type="Google" id="ProtNLM"/>
    </source>
</evidence>
<accession>A0A1S3Z310</accession>
<protein>
    <recommendedName>
        <fullName evidence="2">RNA-directed DNA polymerase from mobile element jockey-like</fullName>
    </recommendedName>
</protein>
<proteinExistence type="predicted"/>
<dbReference type="PaxDb" id="4097-A0A1S3Z310"/>
<reference evidence="1" key="1">
    <citation type="submission" date="2025-08" db="UniProtKB">
        <authorList>
            <consortium name="RefSeq"/>
        </authorList>
    </citation>
    <scope>IDENTIFICATION</scope>
</reference>
<evidence type="ECO:0000313" key="1">
    <source>
        <dbReference type="RefSeq" id="XP_016458753.1"/>
    </source>
</evidence>
<dbReference type="RefSeq" id="XP_016458753.1">
    <property type="nucleotide sequence ID" value="XM_016603267.1"/>
</dbReference>
<dbReference type="KEGG" id="nta:107782383"/>
<gene>
    <name evidence="1" type="primary">LOC107782383</name>
</gene>
<sequence>MGNPMWILQSKLKALSKRLSQWSRKDIVDINEVVINWDEKLQYLEDKDIEDNTEQSREKVNKAHDKYIRCLSIQDSLLKQKYRIKWFEDGNSNTRYFHCILREKIRKQQVNRIKNHKGKWIMGDEKISKAAVMHFNSQFNLPTPNLNPTILECIPNCITKEDNLCLSKILDEAEIKNVVLSLSASSTAGPDGYNGAFLHNC</sequence>
<organism evidence="1">
    <name type="scientific">Nicotiana tabacum</name>
    <name type="common">Common tobacco</name>
    <dbReference type="NCBI Taxonomy" id="4097"/>
    <lineage>
        <taxon>Eukaryota</taxon>
        <taxon>Viridiplantae</taxon>
        <taxon>Streptophyta</taxon>
        <taxon>Embryophyta</taxon>
        <taxon>Tracheophyta</taxon>
        <taxon>Spermatophyta</taxon>
        <taxon>Magnoliopsida</taxon>
        <taxon>eudicotyledons</taxon>
        <taxon>Gunneridae</taxon>
        <taxon>Pentapetalae</taxon>
        <taxon>asterids</taxon>
        <taxon>lamiids</taxon>
        <taxon>Solanales</taxon>
        <taxon>Solanaceae</taxon>
        <taxon>Nicotianoideae</taxon>
        <taxon>Nicotianeae</taxon>
        <taxon>Nicotiana</taxon>
    </lineage>
</organism>
<dbReference type="OrthoDB" id="1303672at2759"/>
<name>A0A1S3Z310_TOBAC</name>
<dbReference type="AlphaFoldDB" id="A0A1S3Z310"/>